<gene>
    <name evidence="1" type="ORF">L6164_015472</name>
</gene>
<evidence type="ECO:0000313" key="2">
    <source>
        <dbReference type="Proteomes" id="UP000828941"/>
    </source>
</evidence>
<accession>A0ACB9NQL0</accession>
<sequence length="235" mass="25953">MDYLGIDLSCALGSFRHGQFPEKDCLLPLISKLLGYAIVAASTTVKLPQILKILKHRSVRGLSMISFELEVVGYTIALAYCLHKGLPFSAYGELLFLLIQALVLVAIIYYFSQPVSTKTWIRALLYCAVAPTILAGNINPLLFEALYASQHAIFLFARIPQIWANFSNKSTGELSFLTCFMNSGGSMVRVFTSIQENAPKSVLMGSIIGIATNFTILSQIVFYQKPRAGKDKKLQ</sequence>
<dbReference type="EMBL" id="CM039431">
    <property type="protein sequence ID" value="KAI4337010.1"/>
    <property type="molecule type" value="Genomic_DNA"/>
</dbReference>
<comment type="caution">
    <text evidence="1">The sequence shown here is derived from an EMBL/GenBank/DDBJ whole genome shotgun (WGS) entry which is preliminary data.</text>
</comment>
<name>A0ACB9NQL0_BAUVA</name>
<organism evidence="1 2">
    <name type="scientific">Bauhinia variegata</name>
    <name type="common">Purple orchid tree</name>
    <name type="synonym">Phanera variegata</name>
    <dbReference type="NCBI Taxonomy" id="167791"/>
    <lineage>
        <taxon>Eukaryota</taxon>
        <taxon>Viridiplantae</taxon>
        <taxon>Streptophyta</taxon>
        <taxon>Embryophyta</taxon>
        <taxon>Tracheophyta</taxon>
        <taxon>Spermatophyta</taxon>
        <taxon>Magnoliopsida</taxon>
        <taxon>eudicotyledons</taxon>
        <taxon>Gunneridae</taxon>
        <taxon>Pentapetalae</taxon>
        <taxon>rosids</taxon>
        <taxon>fabids</taxon>
        <taxon>Fabales</taxon>
        <taxon>Fabaceae</taxon>
        <taxon>Cercidoideae</taxon>
        <taxon>Cercideae</taxon>
        <taxon>Bauhiniinae</taxon>
        <taxon>Bauhinia</taxon>
    </lineage>
</organism>
<reference evidence="1 2" key="1">
    <citation type="journal article" date="2022" name="DNA Res.">
        <title>Chromosomal-level genome assembly of the orchid tree Bauhinia variegata (Leguminosae; Cercidoideae) supports the allotetraploid origin hypothesis of Bauhinia.</title>
        <authorList>
            <person name="Zhong Y."/>
            <person name="Chen Y."/>
            <person name="Zheng D."/>
            <person name="Pang J."/>
            <person name="Liu Y."/>
            <person name="Luo S."/>
            <person name="Meng S."/>
            <person name="Qian L."/>
            <person name="Wei D."/>
            <person name="Dai S."/>
            <person name="Zhou R."/>
        </authorList>
    </citation>
    <scope>NUCLEOTIDE SEQUENCE [LARGE SCALE GENOMIC DNA]</scope>
    <source>
        <strain evidence="1">BV-YZ2020</strain>
    </source>
</reference>
<protein>
    <submittedName>
        <fullName evidence="1">Uncharacterized protein</fullName>
    </submittedName>
</protein>
<evidence type="ECO:0000313" key="1">
    <source>
        <dbReference type="EMBL" id="KAI4337010.1"/>
    </source>
</evidence>
<proteinExistence type="predicted"/>
<dbReference type="Proteomes" id="UP000828941">
    <property type="component" value="Chromosome 6"/>
</dbReference>
<keyword evidence="2" id="KW-1185">Reference proteome</keyword>